<protein>
    <submittedName>
        <fullName evidence="2">Ycf51 family protein</fullName>
    </submittedName>
</protein>
<organism evidence="2 3">
    <name type="scientific">Almyronema epifaneia S1</name>
    <dbReference type="NCBI Taxonomy" id="2991925"/>
    <lineage>
        <taxon>Bacteria</taxon>
        <taxon>Bacillati</taxon>
        <taxon>Cyanobacteriota</taxon>
        <taxon>Cyanophyceae</taxon>
        <taxon>Nodosilineales</taxon>
        <taxon>Nodosilineaceae</taxon>
        <taxon>Almyronema</taxon>
        <taxon>Almyronema epifaneia</taxon>
    </lineage>
</organism>
<name>A0ABW6IG72_9CYAN</name>
<dbReference type="Pfam" id="PF10726">
    <property type="entry name" value="DUF2518"/>
    <property type="match status" value="1"/>
</dbReference>
<feature type="transmembrane region" description="Helical" evidence="1">
    <location>
        <begin position="37"/>
        <end position="58"/>
    </location>
</feature>
<keyword evidence="1" id="KW-1133">Transmembrane helix</keyword>
<reference evidence="2 3" key="1">
    <citation type="submission" date="2024-10" db="EMBL/GenBank/DDBJ databases">
        <authorList>
            <person name="Ratan Roy A."/>
            <person name="Morales Sandoval P.H."/>
            <person name="De Los Santos Villalobos S."/>
            <person name="Chakraborty S."/>
            <person name="Mukherjee J."/>
        </authorList>
    </citation>
    <scope>NUCLEOTIDE SEQUENCE [LARGE SCALE GENOMIC DNA]</scope>
    <source>
        <strain evidence="2 3">S1</strain>
    </source>
</reference>
<accession>A0ABW6IG72</accession>
<evidence type="ECO:0000313" key="3">
    <source>
        <dbReference type="Proteomes" id="UP001600165"/>
    </source>
</evidence>
<evidence type="ECO:0000313" key="2">
    <source>
        <dbReference type="EMBL" id="MFE4106374.1"/>
    </source>
</evidence>
<keyword evidence="1" id="KW-0812">Transmembrane</keyword>
<sequence>MPTPADFLEATQWAAILTLVLAGITAIAFVAQWGIRFRLVGATGFMGVLTVGFLGLSFEPFTRTSIPGAIPYTTVFDSGAAQIVIKVPQTITESELAATLQQAASNLLKPGRLGPPGQIPTIRARTIVHRPDGISDLVYLGQLQPVPDEQTGAPQTIRIDQSRLAQISKMTDLSAKDS</sequence>
<keyword evidence="1" id="KW-0472">Membrane</keyword>
<dbReference type="RefSeq" id="WP_377964068.1">
    <property type="nucleotide sequence ID" value="NZ_JBHZOL010000065.1"/>
</dbReference>
<comment type="caution">
    <text evidence="2">The sequence shown here is derived from an EMBL/GenBank/DDBJ whole genome shotgun (WGS) entry which is preliminary data.</text>
</comment>
<dbReference type="EMBL" id="JBHZOL010000065">
    <property type="protein sequence ID" value="MFE4106374.1"/>
    <property type="molecule type" value="Genomic_DNA"/>
</dbReference>
<keyword evidence="3" id="KW-1185">Reference proteome</keyword>
<proteinExistence type="predicted"/>
<evidence type="ECO:0000256" key="1">
    <source>
        <dbReference type="SAM" id="Phobius"/>
    </source>
</evidence>
<dbReference type="InterPro" id="IPR019664">
    <property type="entry name" value="Uncharacterised_Ycf51"/>
</dbReference>
<gene>
    <name evidence="2" type="ORF">ACFVKH_08815</name>
</gene>
<feature type="transmembrane region" description="Helical" evidence="1">
    <location>
        <begin position="12"/>
        <end position="30"/>
    </location>
</feature>
<dbReference type="Proteomes" id="UP001600165">
    <property type="component" value="Unassembled WGS sequence"/>
</dbReference>